<evidence type="ECO:0008006" key="5">
    <source>
        <dbReference type="Google" id="ProtNLM"/>
    </source>
</evidence>
<dbReference type="RefSeq" id="WP_100714484.1">
    <property type="nucleotide sequence ID" value="NZ_NPDY01000013.1"/>
</dbReference>
<dbReference type="EMBL" id="NPDY01000013">
    <property type="protein sequence ID" value="PJZ68979.1"/>
    <property type="molecule type" value="Genomic_DNA"/>
</dbReference>
<organism evidence="2 4">
    <name type="scientific">Leptospira perolatii</name>
    <dbReference type="NCBI Taxonomy" id="2023191"/>
    <lineage>
        <taxon>Bacteria</taxon>
        <taxon>Pseudomonadati</taxon>
        <taxon>Spirochaetota</taxon>
        <taxon>Spirochaetia</taxon>
        <taxon>Leptospirales</taxon>
        <taxon>Leptospiraceae</taxon>
        <taxon>Leptospira</taxon>
    </lineage>
</organism>
<name>A0A2M9ZQE9_9LEPT</name>
<dbReference type="Proteomes" id="UP000231962">
    <property type="component" value="Unassembled WGS sequence"/>
</dbReference>
<accession>A0A2M9ZQE9</accession>
<evidence type="ECO:0000313" key="1">
    <source>
        <dbReference type="EMBL" id="PJZ68979.1"/>
    </source>
</evidence>
<evidence type="ECO:0000313" key="3">
    <source>
        <dbReference type="Proteomes" id="UP000231962"/>
    </source>
</evidence>
<evidence type="ECO:0000313" key="2">
    <source>
        <dbReference type="EMBL" id="PJZ74153.1"/>
    </source>
</evidence>
<sequence length="169" mass="18371">MNLFKYFNFLKYVTDYRKEVLRFTARALFFALVFCALSYCTGWSLPASVAPRVNTHPIAGASNPGQALVRGGILYQQTTYWSGDQSVISANSKSGESCSKSILSVIAIGNSGIESAMKEGSIEEVSLVEYSQSAVLGGILYHSFCTIVWGNKTKSREGKKVGIHGSDSF</sequence>
<dbReference type="EMBL" id="NPDZ01000002">
    <property type="protein sequence ID" value="PJZ74153.1"/>
    <property type="molecule type" value="Genomic_DNA"/>
</dbReference>
<dbReference type="Pfam" id="PF13146">
    <property type="entry name" value="TRL"/>
    <property type="match status" value="1"/>
</dbReference>
<dbReference type="InterPro" id="IPR025113">
    <property type="entry name" value="TRL-like"/>
</dbReference>
<keyword evidence="3" id="KW-1185">Reference proteome</keyword>
<proteinExistence type="predicted"/>
<dbReference type="AlphaFoldDB" id="A0A2M9ZQE9"/>
<evidence type="ECO:0000313" key="4">
    <source>
        <dbReference type="Proteomes" id="UP000231990"/>
    </source>
</evidence>
<gene>
    <name evidence="1" type="ORF">CH360_12990</name>
    <name evidence="2" type="ORF">CH373_04340</name>
</gene>
<comment type="caution">
    <text evidence="2">The sequence shown here is derived from an EMBL/GenBank/DDBJ whole genome shotgun (WGS) entry which is preliminary data.</text>
</comment>
<dbReference type="OrthoDB" id="329870at2"/>
<dbReference type="Proteomes" id="UP000231990">
    <property type="component" value="Unassembled WGS sequence"/>
</dbReference>
<reference evidence="3 4" key="1">
    <citation type="submission" date="2017-07" db="EMBL/GenBank/DDBJ databases">
        <title>Leptospira spp. isolated from tropical soils.</title>
        <authorList>
            <person name="Thibeaux R."/>
            <person name="Iraola G."/>
            <person name="Ferres I."/>
            <person name="Bierque E."/>
            <person name="Girault D."/>
            <person name="Soupe-Gilbert M.-E."/>
            <person name="Picardeau M."/>
            <person name="Goarant C."/>
        </authorList>
    </citation>
    <scope>NUCLEOTIDE SEQUENCE [LARGE SCALE GENOMIC DNA]</scope>
    <source>
        <strain evidence="2 4">FH1-B-B1</strain>
        <strain evidence="1 3">FH1-B-C1</strain>
    </source>
</reference>
<protein>
    <recommendedName>
        <fullName evidence="5">TRL-like family protein</fullName>
    </recommendedName>
</protein>